<proteinExistence type="predicted"/>
<reference evidence="1 2" key="1">
    <citation type="journal article" date="2014" name="Genome Biol. Evol.">
        <title>The genome of the myxosporean Thelohanellus kitauei shows adaptations to nutrient acquisition within its fish host.</title>
        <authorList>
            <person name="Yang Y."/>
            <person name="Xiong J."/>
            <person name="Zhou Z."/>
            <person name="Huo F."/>
            <person name="Miao W."/>
            <person name="Ran C."/>
            <person name="Liu Y."/>
            <person name="Zhang J."/>
            <person name="Feng J."/>
            <person name="Wang M."/>
            <person name="Wang M."/>
            <person name="Wang L."/>
            <person name="Yao B."/>
        </authorList>
    </citation>
    <scope>NUCLEOTIDE SEQUENCE [LARGE SCALE GENOMIC DNA]</scope>
    <source>
        <strain evidence="1">Wuqing</strain>
    </source>
</reference>
<accession>A0A0C2MDD7</accession>
<evidence type="ECO:0000313" key="1">
    <source>
        <dbReference type="EMBL" id="KII65141.1"/>
    </source>
</evidence>
<gene>
    <name evidence="1" type="ORF">RF11_14083</name>
</gene>
<sequence length="135" mass="15595">MDEINLFGHTTQNVNYYFKWETNIYDNAVSQISQGKHLVKHHPNHLSSSYANDSNFTSKSRKRSLSFTLNESDESNQTKVTDYFSKIHASTPNDSQEASDEDYPIKPSTLAILNKKSKYKRSKSDIMTHMTNYSF</sequence>
<keyword evidence="2" id="KW-1185">Reference proteome</keyword>
<comment type="caution">
    <text evidence="1">The sequence shown here is derived from an EMBL/GenBank/DDBJ whole genome shotgun (WGS) entry which is preliminary data.</text>
</comment>
<dbReference type="AlphaFoldDB" id="A0A0C2MDD7"/>
<evidence type="ECO:0000313" key="2">
    <source>
        <dbReference type="Proteomes" id="UP000031668"/>
    </source>
</evidence>
<protein>
    <submittedName>
        <fullName evidence="1">Uncharacterized protein</fullName>
    </submittedName>
</protein>
<name>A0A0C2MDD7_THEKT</name>
<organism evidence="1 2">
    <name type="scientific">Thelohanellus kitauei</name>
    <name type="common">Myxosporean</name>
    <dbReference type="NCBI Taxonomy" id="669202"/>
    <lineage>
        <taxon>Eukaryota</taxon>
        <taxon>Metazoa</taxon>
        <taxon>Cnidaria</taxon>
        <taxon>Myxozoa</taxon>
        <taxon>Myxosporea</taxon>
        <taxon>Bivalvulida</taxon>
        <taxon>Platysporina</taxon>
        <taxon>Myxobolidae</taxon>
        <taxon>Thelohanellus</taxon>
    </lineage>
</organism>
<dbReference type="EMBL" id="JWZT01003996">
    <property type="protein sequence ID" value="KII65141.1"/>
    <property type="molecule type" value="Genomic_DNA"/>
</dbReference>
<dbReference type="Proteomes" id="UP000031668">
    <property type="component" value="Unassembled WGS sequence"/>
</dbReference>